<gene>
    <name evidence="1" type="ORF">K8U61_10165</name>
</gene>
<keyword evidence="2" id="KW-1185">Reference proteome</keyword>
<comment type="caution">
    <text evidence="1">The sequence shown here is derived from an EMBL/GenBank/DDBJ whole genome shotgun (WGS) entry which is preliminary data.</text>
</comment>
<organism evidence="1 2">
    <name type="scientific">Nocardioides mangrovi</name>
    <dbReference type="NCBI Taxonomy" id="2874580"/>
    <lineage>
        <taxon>Bacteria</taxon>
        <taxon>Bacillati</taxon>
        <taxon>Actinomycetota</taxon>
        <taxon>Actinomycetes</taxon>
        <taxon>Propionibacteriales</taxon>
        <taxon>Nocardioidaceae</taxon>
        <taxon>Nocardioides</taxon>
    </lineage>
</organism>
<name>A0ABS7UCC4_9ACTN</name>
<reference evidence="1 2" key="1">
    <citation type="submission" date="2021-09" db="EMBL/GenBank/DDBJ databases">
        <title>Whole genome sequence of Nocardioides sp. GBK3QG-3.</title>
        <authorList>
            <person name="Tuo L."/>
        </authorList>
    </citation>
    <scope>NUCLEOTIDE SEQUENCE [LARGE SCALE GENOMIC DNA]</scope>
    <source>
        <strain evidence="1 2">GBK3QG-3</strain>
    </source>
</reference>
<sequence length="45" mass="5142">MHLSDYDDTPLATPFELWCERVHLSPEDPDAWPLFELAQSLRGAA</sequence>
<protein>
    <submittedName>
        <fullName evidence="1">Uncharacterized protein</fullName>
    </submittedName>
</protein>
<dbReference type="RefSeq" id="WP_224122899.1">
    <property type="nucleotide sequence ID" value="NZ_JAIQZJ010000005.1"/>
</dbReference>
<dbReference type="EMBL" id="JAIQZJ010000005">
    <property type="protein sequence ID" value="MBZ5738525.1"/>
    <property type="molecule type" value="Genomic_DNA"/>
</dbReference>
<evidence type="ECO:0000313" key="1">
    <source>
        <dbReference type="EMBL" id="MBZ5738525.1"/>
    </source>
</evidence>
<proteinExistence type="predicted"/>
<dbReference type="Proteomes" id="UP000780875">
    <property type="component" value="Unassembled WGS sequence"/>
</dbReference>
<accession>A0ABS7UCC4</accession>
<evidence type="ECO:0000313" key="2">
    <source>
        <dbReference type="Proteomes" id="UP000780875"/>
    </source>
</evidence>